<dbReference type="PANTHER" id="PTHR24637">
    <property type="entry name" value="COLLAGEN"/>
    <property type="match status" value="1"/>
</dbReference>
<protein>
    <submittedName>
        <fullName evidence="14 15">Autotransporter adhesin</fullName>
    </submittedName>
</protein>
<dbReference type="GO" id="GO:0015031">
    <property type="term" value="P:protein transport"/>
    <property type="evidence" value="ECO:0007669"/>
    <property type="project" value="UniProtKB-KW"/>
</dbReference>
<evidence type="ECO:0000256" key="11">
    <source>
        <dbReference type="SAM" id="MobiDB-lite"/>
    </source>
</evidence>
<keyword evidence="4" id="KW-0813">Transport</keyword>
<dbReference type="EMBL" id="UGSQ01000003">
    <property type="protein sequence ID" value="SUB26183.1"/>
    <property type="molecule type" value="Genomic_DNA"/>
</dbReference>
<evidence type="ECO:0000256" key="3">
    <source>
        <dbReference type="ARBA" id="ARBA00005848"/>
    </source>
</evidence>
<evidence type="ECO:0000313" key="14">
    <source>
        <dbReference type="EMBL" id="SUB26183.1"/>
    </source>
</evidence>
<evidence type="ECO:0000256" key="2">
    <source>
        <dbReference type="ARBA" id="ARBA00004442"/>
    </source>
</evidence>
<sequence>MTVGGTTVTNGKVAGLDARNPTDNKADYGIGDNANRAATEAAVKSVDDKANTNTNDITELKKGWKLTTAADGGSVTGSAETAVQTDDIVTVKAGKNIAVTQDGRNITIATSMTPDFDKGTVTNNDSTAKGGNVEYVTKGGTQIVNGGDVYNAIHTTNSQYQGDNTDVTVLRNPDQILSVKGGANASKLSDNNIGTVGAADGSITVKLAKELADLTNATFGTSDADKTVINKDGVTINKDNGSGANDPAKTVSLTENGLNNGNNQITNVASGGDINAPENETNAANIGDLKNVSNDLTNKGFALADDKNTQVKKNLGEAIQIKGEDGITVTADTTNNSLKLALGNEVTVGEKAKDGTPGQAGTINVVGKDGKDGVSIKGDTGPEGKPGISIAGKDGVDGVTLTTKVDGQPGVDGTTTKPRLEVNNEEVATLNDGLKFKGNGSETVAKKLNETLTVKGGLDEGEEATDANTRVDVTGGELVVKLAKNLTDLTSAVFTDDTTGDSTEITGGAIVTTSDDDVAVRSATETSFIGGPNDTVKLSNEGLDNGNNQITNVASGLGNTALEDATGDTLTNAANIADVKKARTTVTSQDGSVFVAETTEADGHTNYDLEVNKQQVVEGAQLPVVYTDAEGNKLYKQADGSFNTQADGQGTRVEAADVIASMNSGDGSTSTPTKLANVASSIADKAGDTYLDKLDAANTANANNAVNVSDLKNTADALTNKGFGLTAQDGNSVTKKLGETVEVVGGAADDVTTTAKNVRTVVKDGKIEVQVAEAPEFKEVTVTNGKDGVDGKSVVVKPDAIVFNGVDGVNGKDGADGQNGQVSVKVEKGEPGLAGNDGKVGNDGKDGKTRIVYEKPNGDKEEVATLNDGLKFKGNGDTVVEKKLNETLTVKGGLAEGKDVTDANTRVDVDDEGNLVVKMAKELTDLTSAVFGNNPVNNKGVENKPGVNVNGSTGAITTQNVAGNQIVINNPAGQITGVESGLGDTKLEEAKGDTLKNVANIGDLQNVSKNLTNTGWKLQTNDGTESTVKLGDTVQVVDGANTKVSTVTDADGKHTFHVDVTGLPVAYTDEDGNPLVKVGDKFYKADDVTDGVVNQDAPEATPTGTTLVSKDGTATPQTLDNVKSVIEAPTADKDFSTVLKEAADNKPNSAVNVSDLKNTADSLTQKGFGLTDDNGNPVTQKLGKQIQIKGVDGVTVTAKDADQDGRRLEVSLSGDVRVSGKDGKDGTIGVKGADGRDGTTITKDAIVFNGVDGVNGKAGADGKDGQASIKVEKGAKGLDGNDGKDGESKTRIVYEKPNGDKEEVATLNDGLIFQGNGTDTVEKKLNETLQIKGGLDNKAKATAANTRVDVEDGALVVKMAKELTDLTSAVFGNNPVNNKGVENKPGVNVNGSTGAITTQNVAGNQIVINNPAGQITGVESGLGDTKLEEAKGDTLKNVANIGDLQNVSKNLTDTGWKLQTNDGNAQTVRLGETVQVVDGANTKVSTITSKNGVHSYHIDVTGLPVVYTDEQGNPLVKVGDTFYKASDLENGLPKEGAKPATPTGTSLVAQDGSAKPQTLDNVKSVIDPQNGEDFTKALEKAAVSKPNSAVNVSDLRNTANSLTENLTQKGFGLTDDNGDAVTQELGKQIQLKGTDGITVTADADNHKLEIGLGNEITVGKDGQPGSIGVAGSDGKDGVSIKGEDGGSIVVGGKDGVPGKDGNPGIAINGKDGSIGIAGKDGSNAGVTVAQGAKGLDGNDGKDGETKTRIVYEKPNGEKEEVATLNDGLIFQGNGTDTVAKKLNETLQIKGGLDKDATATDANTRVDVEGGALVVKMAKDLTDLDSAKFGKDGDNTVINKDGITITNSDPTKPDVSLTENGLSNGGNKITNVADGEADTDAVNVGQLKAAADAAKTTVGSDDLTIKVRKNPVPNPDGHNHYDLSVNSQKVVENAQLPVVYTNKDGERVFKQEDGTFKTEFGTVVQPSDVIASLNSGNNKTTEPTKLANVGTSIGDISPTVDGNPVPADKANFLDQLAEAGKDGSKVANNAVNVSDLHNTAGALVNKGFNIAADNGGDDNVKLGETVKFTDPNENIITTVKDNEIQFALNSEVSIGGKDGKPGSIGVKGADGKDAVAINGADGGSIVVGGKDGVPGKDGAPGIAINGKDGSIGIAGKDGSNAGVTVAQGEKGLAGNDGKDGESKTRIVYTKPDGNTEQVATLNDGIKYQGDVGNAQMTLNNTTQIVGGVTDADDLTDNNIGVVAKQDGKNAKLTVKLAKDLKGLNSVTTTDAAGNSTTVQGNGVTISGPNAAGNNSTVSLTTNGLNNGGNRITNVADGKDDTDAVNVRQLKGAVGNINNNINKFNKDLRAGIAGATATAGLPQVYMPGKSMVAAAGTYKGQGAIAVGYSRASDNGKVILKLTGNANTRGDFGGSVGVGYQW</sequence>
<dbReference type="InterPro" id="IPR005594">
    <property type="entry name" value="YadA_C"/>
</dbReference>
<dbReference type="Gene3D" id="6.20.50.100">
    <property type="match status" value="4"/>
</dbReference>
<dbReference type="GO" id="GO:0009279">
    <property type="term" value="C:cell outer membrane"/>
    <property type="evidence" value="ECO:0007669"/>
    <property type="project" value="UniProtKB-SubCell"/>
</dbReference>
<gene>
    <name evidence="14" type="primary">hsf2_3</name>
    <name evidence="15" type="ORF">EV689_10534</name>
    <name evidence="14" type="ORF">NCTC11188_00520</name>
</gene>
<keyword evidence="9" id="KW-0472">Membrane</keyword>
<keyword evidence="17" id="KW-1185">Reference proteome</keyword>
<feature type="domain" description="Trimeric autotransporter adhesin YadA-like stalk" evidence="13">
    <location>
        <begin position="2309"/>
        <end position="2346"/>
    </location>
</feature>
<dbReference type="GO" id="GO:0009986">
    <property type="term" value="C:cell surface"/>
    <property type="evidence" value="ECO:0007669"/>
    <property type="project" value="UniProtKB-SubCell"/>
</dbReference>
<evidence type="ECO:0000259" key="12">
    <source>
        <dbReference type="Pfam" id="PF03895"/>
    </source>
</evidence>
<proteinExistence type="inferred from homology"/>
<feature type="region of interest" description="Disordered" evidence="11">
    <location>
        <begin position="2271"/>
        <end position="2295"/>
    </location>
</feature>
<evidence type="ECO:0000256" key="1">
    <source>
        <dbReference type="ARBA" id="ARBA00004241"/>
    </source>
</evidence>
<dbReference type="SUPFAM" id="SSF101967">
    <property type="entry name" value="Adhesin YadA, collagen-binding domain"/>
    <property type="match status" value="1"/>
</dbReference>
<dbReference type="InterPro" id="IPR045584">
    <property type="entry name" value="Pilin-like"/>
</dbReference>
<dbReference type="RefSeq" id="WP_165779931.1">
    <property type="nucleotide sequence ID" value="NZ_PQVJ01000001.1"/>
</dbReference>
<feature type="domain" description="Trimeric autotransporter adhesin YadA-like C-terminal membrane anchor" evidence="12">
    <location>
        <begin position="2360"/>
        <end position="2419"/>
    </location>
</feature>
<keyword evidence="6" id="KW-0812">Transmembrane</keyword>
<feature type="compositionally biased region" description="Low complexity" evidence="11">
    <location>
        <begin position="1"/>
        <end position="15"/>
    </location>
</feature>
<reference evidence="15 17" key="2">
    <citation type="submission" date="2019-03" db="EMBL/GenBank/DDBJ databases">
        <title>Genomic Encyclopedia of Type Strains, Phase IV (KMG-IV): sequencing the most valuable type-strain genomes for metagenomic binning, comparative biology and taxonomic classification.</title>
        <authorList>
            <person name="Goeker M."/>
        </authorList>
    </citation>
    <scope>NUCLEOTIDE SEQUENCE [LARGE SCALE GENOMIC DNA]</scope>
    <source>
        <strain evidence="15 17">DSM 17481</strain>
    </source>
</reference>
<dbReference type="EMBL" id="SNXJ01000005">
    <property type="protein sequence ID" value="TDP28493.1"/>
    <property type="molecule type" value="Genomic_DNA"/>
</dbReference>
<evidence type="ECO:0000313" key="15">
    <source>
        <dbReference type="EMBL" id="TDP28493.1"/>
    </source>
</evidence>
<dbReference type="Pfam" id="PF03895">
    <property type="entry name" value="YadA_anchor"/>
    <property type="match status" value="1"/>
</dbReference>
<accession>A0A379AVE5</accession>
<name>A0A379AVE5_AVIGA</name>
<feature type="domain" description="Trimeric autotransporter adhesin YadA-like stalk" evidence="13">
    <location>
        <begin position="1867"/>
        <end position="1901"/>
    </location>
</feature>
<evidence type="ECO:0000256" key="10">
    <source>
        <dbReference type="ARBA" id="ARBA00023237"/>
    </source>
</evidence>
<keyword evidence="7" id="KW-0732">Signal</keyword>
<dbReference type="SUPFAM" id="SSF101999">
    <property type="entry name" value="Trimeric adhesin"/>
    <property type="match status" value="1"/>
</dbReference>
<evidence type="ECO:0000256" key="4">
    <source>
        <dbReference type="ARBA" id="ARBA00022448"/>
    </source>
</evidence>
<feature type="region of interest" description="Disordered" evidence="11">
    <location>
        <begin position="1530"/>
        <end position="1555"/>
    </location>
</feature>
<dbReference type="Pfam" id="PF05662">
    <property type="entry name" value="YadA_stalk"/>
    <property type="match status" value="2"/>
</dbReference>
<feature type="region of interest" description="Disordered" evidence="11">
    <location>
        <begin position="828"/>
        <end position="849"/>
    </location>
</feature>
<dbReference type="Gene3D" id="3.30.1300.30">
    <property type="entry name" value="GSPII I/J protein-like"/>
    <property type="match status" value="1"/>
</dbReference>
<evidence type="ECO:0000256" key="5">
    <source>
        <dbReference type="ARBA" id="ARBA00022452"/>
    </source>
</evidence>
<dbReference type="InterPro" id="IPR011049">
    <property type="entry name" value="Serralysin-like_metalloprot_C"/>
</dbReference>
<dbReference type="InterPro" id="IPR008635">
    <property type="entry name" value="Coiled_stalk_dom"/>
</dbReference>
<evidence type="ECO:0000256" key="7">
    <source>
        <dbReference type="ARBA" id="ARBA00022729"/>
    </source>
</evidence>
<dbReference type="Gene3D" id="6.10.250.2040">
    <property type="match status" value="1"/>
</dbReference>
<dbReference type="Gene3D" id="2.20.70.140">
    <property type="match status" value="3"/>
</dbReference>
<feature type="compositionally biased region" description="Polar residues" evidence="11">
    <location>
        <begin position="2271"/>
        <end position="2286"/>
    </location>
</feature>
<comment type="subcellular location">
    <subcellularLocation>
        <location evidence="2">Cell outer membrane</location>
    </subcellularLocation>
    <subcellularLocation>
        <location evidence="1">Cell surface</location>
    </subcellularLocation>
</comment>
<dbReference type="PANTHER" id="PTHR24637:SF417">
    <property type="entry name" value="COL_CUTICLE_N DOMAIN-CONTAINING PROTEIN"/>
    <property type="match status" value="1"/>
</dbReference>
<keyword evidence="5" id="KW-1134">Transmembrane beta strand</keyword>
<keyword evidence="8" id="KW-0653">Protein transport</keyword>
<dbReference type="SUPFAM" id="SSF54523">
    <property type="entry name" value="Pili subunits"/>
    <property type="match status" value="1"/>
</dbReference>
<evidence type="ECO:0000256" key="9">
    <source>
        <dbReference type="ARBA" id="ARBA00023136"/>
    </source>
</evidence>
<reference evidence="14 16" key="1">
    <citation type="submission" date="2018-06" db="EMBL/GenBank/DDBJ databases">
        <authorList>
            <consortium name="Pathogen Informatics"/>
            <person name="Doyle S."/>
        </authorList>
    </citation>
    <scope>NUCLEOTIDE SEQUENCE [LARGE SCALE GENOMIC DNA]</scope>
    <source>
        <strain evidence="14 16">NCTC11188</strain>
    </source>
</reference>
<dbReference type="Proteomes" id="UP000255113">
    <property type="component" value="Unassembled WGS sequence"/>
</dbReference>
<evidence type="ECO:0000256" key="6">
    <source>
        <dbReference type="ARBA" id="ARBA00022692"/>
    </source>
</evidence>
<evidence type="ECO:0000313" key="16">
    <source>
        <dbReference type="Proteomes" id="UP000255113"/>
    </source>
</evidence>
<evidence type="ECO:0000259" key="13">
    <source>
        <dbReference type="Pfam" id="PF05662"/>
    </source>
</evidence>
<dbReference type="Proteomes" id="UP000294683">
    <property type="component" value="Unassembled WGS sequence"/>
</dbReference>
<evidence type="ECO:0000313" key="17">
    <source>
        <dbReference type="Proteomes" id="UP000294683"/>
    </source>
</evidence>
<keyword evidence="10" id="KW-0998">Cell outer membrane</keyword>
<feature type="compositionally biased region" description="Basic and acidic residues" evidence="11">
    <location>
        <begin position="840"/>
        <end position="849"/>
    </location>
</feature>
<comment type="similarity">
    <text evidence="3">Belongs to the autotransporter-2 (AT-2) (TC 1.B.40) family.</text>
</comment>
<feature type="region of interest" description="Disordered" evidence="11">
    <location>
        <begin position="1"/>
        <end position="29"/>
    </location>
</feature>
<evidence type="ECO:0000256" key="8">
    <source>
        <dbReference type="ARBA" id="ARBA00022927"/>
    </source>
</evidence>
<organism evidence="14 16">
    <name type="scientific">Avibacterium gallinarum</name>
    <name type="common">Pasteurella gallinarum</name>
    <dbReference type="NCBI Taxonomy" id="755"/>
    <lineage>
        <taxon>Bacteria</taxon>
        <taxon>Pseudomonadati</taxon>
        <taxon>Pseudomonadota</taxon>
        <taxon>Gammaproteobacteria</taxon>
        <taxon>Pasteurellales</taxon>
        <taxon>Pasteurellaceae</taxon>
        <taxon>Avibacterium</taxon>
    </lineage>
</organism>